<sequence length="188" mass="22098">MNEEEQRNIENIIKRSILKGDKFFSNRGEVPKNLSKEYTDLVMNLLMKSNKGIAKIDTLVLRENSIHVSIKRFFEIEYSVKTKHSKILEKTERYYILEITESGKRAFELNATYTNFKVPSRFKRFRVWFSKAKKVIGNFMFTSLPKGVKTFLDSAFAKSISYLITLVSITVAFIVNWDKIKDFIDKHF</sequence>
<reference evidence="2 3" key="1">
    <citation type="submission" date="2024-09" db="EMBL/GenBank/DDBJ databases">
        <authorList>
            <person name="Sun Q."/>
            <person name="Mori K."/>
        </authorList>
    </citation>
    <scope>NUCLEOTIDE SEQUENCE [LARGE SCALE GENOMIC DNA]</scope>
    <source>
        <strain evidence="2 3">CGMCC 1.12926</strain>
    </source>
</reference>
<feature type="transmembrane region" description="Helical" evidence="1">
    <location>
        <begin position="159"/>
        <end position="177"/>
    </location>
</feature>
<evidence type="ECO:0000313" key="3">
    <source>
        <dbReference type="Proteomes" id="UP001589734"/>
    </source>
</evidence>
<keyword evidence="1" id="KW-1133">Transmembrane helix</keyword>
<protein>
    <submittedName>
        <fullName evidence="2">Uncharacterized protein</fullName>
    </submittedName>
</protein>
<evidence type="ECO:0000256" key="1">
    <source>
        <dbReference type="SAM" id="Phobius"/>
    </source>
</evidence>
<keyword evidence="3" id="KW-1185">Reference proteome</keyword>
<gene>
    <name evidence="2" type="ORF">ACFFLS_06220</name>
</gene>
<name>A0ABV6BMF1_9FLAO</name>
<keyword evidence="1" id="KW-0812">Transmembrane</keyword>
<dbReference type="EMBL" id="JBHLYW010000007">
    <property type="protein sequence ID" value="MFC0076625.1"/>
    <property type="molecule type" value="Genomic_DNA"/>
</dbReference>
<dbReference type="RefSeq" id="WP_379685672.1">
    <property type="nucleotide sequence ID" value="NZ_JBHLYW010000007.1"/>
</dbReference>
<evidence type="ECO:0000313" key="2">
    <source>
        <dbReference type="EMBL" id="MFC0076625.1"/>
    </source>
</evidence>
<dbReference type="Proteomes" id="UP001589734">
    <property type="component" value="Unassembled WGS sequence"/>
</dbReference>
<organism evidence="2 3">
    <name type="scientific">Flavobacterium procerum</name>
    <dbReference type="NCBI Taxonomy" id="1455569"/>
    <lineage>
        <taxon>Bacteria</taxon>
        <taxon>Pseudomonadati</taxon>
        <taxon>Bacteroidota</taxon>
        <taxon>Flavobacteriia</taxon>
        <taxon>Flavobacteriales</taxon>
        <taxon>Flavobacteriaceae</taxon>
        <taxon>Flavobacterium</taxon>
    </lineage>
</organism>
<keyword evidence="1" id="KW-0472">Membrane</keyword>
<comment type="caution">
    <text evidence="2">The sequence shown here is derived from an EMBL/GenBank/DDBJ whole genome shotgun (WGS) entry which is preliminary data.</text>
</comment>
<proteinExistence type="predicted"/>
<accession>A0ABV6BMF1</accession>